<evidence type="ECO:0000256" key="5">
    <source>
        <dbReference type="ARBA" id="ARBA00022801"/>
    </source>
</evidence>
<dbReference type="Gene3D" id="1.10.10.2520">
    <property type="entry name" value="Cell wall hydrolase SleB, domain 1"/>
    <property type="match status" value="1"/>
</dbReference>
<feature type="signal peptide" evidence="9">
    <location>
        <begin position="1"/>
        <end position="31"/>
    </location>
</feature>
<dbReference type="EMBL" id="AEDD01000002">
    <property type="protein sequence ID" value="EFM12474.1"/>
    <property type="molecule type" value="Genomic_DNA"/>
</dbReference>
<dbReference type="InterPro" id="IPR036365">
    <property type="entry name" value="PGBD-like_sf"/>
</dbReference>
<proteinExistence type="inferred from homology"/>
<keyword evidence="13" id="KW-1185">Reference proteome</keyword>
<keyword evidence="6" id="KW-0749">Sporulation</keyword>
<evidence type="ECO:0000256" key="1">
    <source>
        <dbReference type="ARBA" id="ARBA00007010"/>
    </source>
</evidence>
<dbReference type="InterPro" id="IPR042047">
    <property type="entry name" value="SleB_dom1"/>
</dbReference>
<evidence type="ECO:0000256" key="6">
    <source>
        <dbReference type="ARBA" id="ARBA00022969"/>
    </source>
</evidence>
<feature type="domain" description="Cell wall hydrolase SleB" evidence="11">
    <location>
        <begin position="118"/>
        <end position="216"/>
    </location>
</feature>
<keyword evidence="4 9" id="KW-0732">Signal</keyword>
<dbReference type="InterPro" id="IPR036366">
    <property type="entry name" value="PGBDSf"/>
</dbReference>
<evidence type="ECO:0000313" key="13">
    <source>
        <dbReference type="Proteomes" id="UP000005387"/>
    </source>
</evidence>
<accession>E0I682</accession>
<evidence type="ECO:0000256" key="7">
    <source>
        <dbReference type="ARBA" id="ARBA00023316"/>
    </source>
</evidence>
<dbReference type="InterPro" id="IPR011105">
    <property type="entry name" value="Cell_wall_hydrolase_SleB"/>
</dbReference>
<dbReference type="InterPro" id="IPR002477">
    <property type="entry name" value="Peptidoglycan-bd-like"/>
</dbReference>
<feature type="chain" id="PRO_5003136128" description="Spore cortex-lytic enzyme" evidence="9">
    <location>
        <begin position="32"/>
        <end position="217"/>
    </location>
</feature>
<dbReference type="GO" id="GO:0030435">
    <property type="term" value="P:sporulation resulting in formation of a cellular spore"/>
    <property type="evidence" value="ECO:0007669"/>
    <property type="project" value="UniProtKB-KW"/>
</dbReference>
<dbReference type="eggNOG" id="COG3409">
    <property type="taxonomic scope" value="Bacteria"/>
</dbReference>
<organism evidence="12 13">
    <name type="scientific">Paenibacillus curdlanolyticus YK9</name>
    <dbReference type="NCBI Taxonomy" id="717606"/>
    <lineage>
        <taxon>Bacteria</taxon>
        <taxon>Bacillati</taxon>
        <taxon>Bacillota</taxon>
        <taxon>Bacilli</taxon>
        <taxon>Bacillales</taxon>
        <taxon>Paenibacillaceae</taxon>
        <taxon>Paenibacillus</taxon>
    </lineage>
</organism>
<evidence type="ECO:0000256" key="2">
    <source>
        <dbReference type="ARBA" id="ARBA00018364"/>
    </source>
</evidence>
<dbReference type="eggNOG" id="COG3773">
    <property type="taxonomic scope" value="Bacteria"/>
</dbReference>
<dbReference type="Gene3D" id="6.20.240.60">
    <property type="match status" value="1"/>
</dbReference>
<reference evidence="12 13" key="1">
    <citation type="submission" date="2010-07" db="EMBL/GenBank/DDBJ databases">
        <title>The draft genome of Paenibacillus curdlanolyticus YK9.</title>
        <authorList>
            <consortium name="US DOE Joint Genome Institute (JGI-PGF)"/>
            <person name="Lucas S."/>
            <person name="Copeland A."/>
            <person name="Lapidus A."/>
            <person name="Cheng J.-F."/>
            <person name="Bruce D."/>
            <person name="Goodwin L."/>
            <person name="Pitluck S."/>
            <person name="Land M.L."/>
            <person name="Hauser L."/>
            <person name="Chang Y.-J."/>
            <person name="Jeffries C."/>
            <person name="Anderson I.J."/>
            <person name="Johnson E."/>
            <person name="Loganathan U."/>
            <person name="Mulhopadhyay B."/>
            <person name="Kyrpides N."/>
            <person name="Woyke T.J."/>
        </authorList>
    </citation>
    <scope>NUCLEOTIDE SEQUENCE [LARGE SCALE GENOMIC DNA]</scope>
    <source>
        <strain evidence="12 13">YK9</strain>
    </source>
</reference>
<keyword evidence="7" id="KW-0961">Cell wall biogenesis/degradation</keyword>
<comment type="similarity">
    <text evidence="1">Belongs to the SleB family.</text>
</comment>
<dbReference type="FunFam" id="6.20.240.60:FF:000001">
    <property type="entry name" value="Spore cortex-lytic enzyme"/>
    <property type="match status" value="1"/>
</dbReference>
<keyword evidence="5" id="KW-0378">Hydrolase</keyword>
<dbReference type="GO" id="GO:0016787">
    <property type="term" value="F:hydrolase activity"/>
    <property type="evidence" value="ECO:0007669"/>
    <property type="project" value="UniProtKB-KW"/>
</dbReference>
<evidence type="ECO:0000259" key="11">
    <source>
        <dbReference type="Pfam" id="PF07486"/>
    </source>
</evidence>
<name>E0I682_9BACL</name>
<evidence type="ECO:0000256" key="8">
    <source>
        <dbReference type="NCBIfam" id="TIGR02869"/>
    </source>
</evidence>
<keyword evidence="3" id="KW-0309">Germination</keyword>
<dbReference type="InterPro" id="IPR014224">
    <property type="entry name" value="Spore_cortex_SleB"/>
</dbReference>
<evidence type="ECO:0000256" key="3">
    <source>
        <dbReference type="ARBA" id="ARBA00022544"/>
    </source>
</evidence>
<dbReference type="SUPFAM" id="SSF47090">
    <property type="entry name" value="PGBD-like"/>
    <property type="match status" value="1"/>
</dbReference>
<protein>
    <recommendedName>
        <fullName evidence="2 8">Spore cortex-lytic enzyme</fullName>
    </recommendedName>
</protein>
<dbReference type="Gene3D" id="1.10.101.10">
    <property type="entry name" value="PGBD-like superfamily/PGBD"/>
    <property type="match status" value="1"/>
</dbReference>
<evidence type="ECO:0000256" key="9">
    <source>
        <dbReference type="SAM" id="SignalP"/>
    </source>
</evidence>
<evidence type="ECO:0000259" key="10">
    <source>
        <dbReference type="Pfam" id="PF01471"/>
    </source>
</evidence>
<dbReference type="Pfam" id="PF01471">
    <property type="entry name" value="PG_binding_1"/>
    <property type="match status" value="1"/>
</dbReference>
<dbReference type="GO" id="GO:0009847">
    <property type="term" value="P:spore germination"/>
    <property type="evidence" value="ECO:0007669"/>
    <property type="project" value="UniProtKB-UniRule"/>
</dbReference>
<feature type="domain" description="Peptidoglycan binding-like" evidence="10">
    <location>
        <begin position="40"/>
        <end position="95"/>
    </location>
</feature>
<sequence length="217" mass="24064">MRNRIFSKWLLIAVCFTLAFTIVTPANKAHAALRYGYQSVDVPDLQFRLKVLGYFKPAQVTTYYGMMTQDAVERFQSDYGLPADGVAGSKTWSLLKRVSVNKTELDLLARIIYAEARGESYKGQVAVGAVVMNRLASSSFPNTIKGIILQPGAFSAVDDGQFNMSPDSEAYQAAIDAVRGWDPTGNALYYFNPATATSKWIWSRPQTVQIGRHIFAK</sequence>
<dbReference type="NCBIfam" id="TIGR02869">
    <property type="entry name" value="spore_SleB"/>
    <property type="match status" value="1"/>
</dbReference>
<gene>
    <name evidence="12" type="ORF">PaecuDRAFT_1154</name>
</gene>
<dbReference type="AlphaFoldDB" id="E0I682"/>
<dbReference type="RefSeq" id="WP_006037169.1">
    <property type="nucleotide sequence ID" value="NZ_AEDD01000002.1"/>
</dbReference>
<dbReference type="GO" id="GO:0071555">
    <property type="term" value="P:cell wall organization"/>
    <property type="evidence" value="ECO:0007669"/>
    <property type="project" value="UniProtKB-KW"/>
</dbReference>
<dbReference type="STRING" id="717606.PaecuDRAFT_1154"/>
<dbReference type="OrthoDB" id="9785345at2"/>
<dbReference type="Proteomes" id="UP000005387">
    <property type="component" value="Unassembled WGS sequence"/>
</dbReference>
<evidence type="ECO:0000256" key="4">
    <source>
        <dbReference type="ARBA" id="ARBA00022729"/>
    </source>
</evidence>
<dbReference type="Pfam" id="PF07486">
    <property type="entry name" value="Hydrolase_2"/>
    <property type="match status" value="1"/>
</dbReference>
<evidence type="ECO:0000313" key="12">
    <source>
        <dbReference type="EMBL" id="EFM12474.1"/>
    </source>
</evidence>